<dbReference type="KEGG" id="sro:Sros_3480"/>
<feature type="region of interest" description="Disordered" evidence="6">
    <location>
        <begin position="368"/>
        <end position="395"/>
    </location>
</feature>
<dbReference type="GO" id="GO:0005975">
    <property type="term" value="P:carbohydrate metabolic process"/>
    <property type="evidence" value="ECO:0007669"/>
    <property type="project" value="InterPro"/>
</dbReference>
<feature type="transmembrane region" description="Helical" evidence="7">
    <location>
        <begin position="247"/>
        <end position="266"/>
    </location>
</feature>
<feature type="compositionally biased region" description="Low complexity" evidence="6">
    <location>
        <begin position="386"/>
        <end position="395"/>
    </location>
</feature>
<dbReference type="InterPro" id="IPR011701">
    <property type="entry name" value="MFS"/>
</dbReference>
<feature type="transmembrane region" description="Helical" evidence="7">
    <location>
        <begin position="302"/>
        <end position="327"/>
    </location>
</feature>
<feature type="compositionally biased region" description="Basic residues" evidence="6">
    <location>
        <begin position="376"/>
        <end position="385"/>
    </location>
</feature>
<organism evidence="8 9">
    <name type="scientific">Streptosporangium roseum (strain ATCC 12428 / DSM 43021 / JCM 3005 / KCTC 9067 / NCIMB 10171 / NRRL 2505 / NI 9100)</name>
    <dbReference type="NCBI Taxonomy" id="479432"/>
    <lineage>
        <taxon>Bacteria</taxon>
        <taxon>Bacillati</taxon>
        <taxon>Actinomycetota</taxon>
        <taxon>Actinomycetes</taxon>
        <taxon>Streptosporangiales</taxon>
        <taxon>Streptosporangiaceae</taxon>
        <taxon>Streptosporangium</taxon>
    </lineage>
</organism>
<dbReference type="eggNOG" id="COG2814">
    <property type="taxonomic scope" value="Bacteria"/>
</dbReference>
<accession>D2BF55</accession>
<proteinExistence type="predicted"/>
<keyword evidence="4 7" id="KW-1133">Transmembrane helix</keyword>
<feature type="transmembrane region" description="Helical" evidence="7">
    <location>
        <begin position="215"/>
        <end position="235"/>
    </location>
</feature>
<dbReference type="STRING" id="479432.Sros_3480"/>
<keyword evidence="3 7" id="KW-0812">Transmembrane</keyword>
<dbReference type="InterPro" id="IPR050189">
    <property type="entry name" value="MFS_Efflux_Transporters"/>
</dbReference>
<dbReference type="EMBL" id="CP001814">
    <property type="protein sequence ID" value="ACZ86416.1"/>
    <property type="molecule type" value="Genomic_DNA"/>
</dbReference>
<keyword evidence="9" id="KW-1185">Reference proteome</keyword>
<dbReference type="InterPro" id="IPR012341">
    <property type="entry name" value="6hp_glycosidase-like_sf"/>
</dbReference>
<evidence type="ECO:0000256" key="6">
    <source>
        <dbReference type="SAM" id="MobiDB-lite"/>
    </source>
</evidence>
<dbReference type="AlphaFoldDB" id="D2BF55"/>
<dbReference type="InterPro" id="IPR036259">
    <property type="entry name" value="MFS_trans_sf"/>
</dbReference>
<gene>
    <name evidence="8" type="ordered locus">Sros_3480</name>
</gene>
<dbReference type="GO" id="GO:0022857">
    <property type="term" value="F:transmembrane transporter activity"/>
    <property type="evidence" value="ECO:0007669"/>
    <property type="project" value="InterPro"/>
</dbReference>
<dbReference type="SUPFAM" id="SSF103473">
    <property type="entry name" value="MFS general substrate transporter"/>
    <property type="match status" value="1"/>
</dbReference>
<dbReference type="Gene3D" id="1.20.1250.20">
    <property type="entry name" value="MFS general substrate transporter like domains"/>
    <property type="match status" value="2"/>
</dbReference>
<sequence>MRLERPVRPASGRGRERRVAVLLTTAMGVSMLQLFLIGALGPRLVGEAGVSRTAIGLTTTAGFGVAALLSLTAGRWVDRLGARRCLVALLLLAAVALALIGSAPGTPALLAAVALGGLPQALANPATNKVILTTVGPGRRGAVTGWKQSGVQLGAFAAGLPLAALAAWTGWRGAVWTAAVTAALIACWAVRVLPADSTAAAPPPSDMPRARVGRLALFSFLLGCGIAAVNTYLALFGAERLGLGPVVAAWPVAVLGLAGVAGRVGWSRRADRHDRAEGVLLPLAAGACGAALLLGAASWAPFLVWVGAAAVGAFAVASNAVTMLAVIKRADPPQRRPGLRARLGGVLRRVRRRAAAVRDPRRDRGIRAGLGAGGRGVRRRGRRRGAAPTPRRGTPMSWAEKALAELLERAGAVEADMGGRWPLYADPASGRWTTTARGSWTGGFWAGLLRLRAIMSGDPADRAAAISRTASLDPWIRADTGTRGLIFWYGTAFGAVEGDDPAATLRQRAARACLDAYAPELGLVPWGGAFGGPRELARVDGLPGLTQLLRLAGTGGAAAARTQLDLQFALTAGGRRLRPAWRALPDGTWEPHPTPPPGWSRTAAWLSLAVADTGTGDGDLRRALLAHPQVAARFAAHAPAVPLARPGGPPDTSAAAIEAVAALKLAARADREGTARLRDRAAAVLRELVAEHLRGGCLLDGCYDLEHGTATRHELVWGDFFLAVGLAVLTGAIAPFAC</sequence>
<comment type="subcellular location">
    <subcellularLocation>
        <location evidence="1">Cell membrane</location>
        <topology evidence="1">Multi-pass membrane protein</topology>
    </subcellularLocation>
</comment>
<protein>
    <submittedName>
        <fullName evidence="8">Arabinose efflux permease-like protein</fullName>
    </submittedName>
</protein>
<evidence type="ECO:0000313" key="8">
    <source>
        <dbReference type="EMBL" id="ACZ86416.1"/>
    </source>
</evidence>
<evidence type="ECO:0000313" key="9">
    <source>
        <dbReference type="Proteomes" id="UP000002029"/>
    </source>
</evidence>
<keyword evidence="2" id="KW-1003">Cell membrane</keyword>
<name>D2BF55_STRRD</name>
<feature type="transmembrane region" description="Helical" evidence="7">
    <location>
        <begin position="85"/>
        <end position="103"/>
    </location>
</feature>
<reference evidence="8 9" key="1">
    <citation type="journal article" date="2010" name="Stand. Genomic Sci.">
        <title>Complete genome sequence of Streptosporangium roseum type strain (NI 9100).</title>
        <authorList>
            <person name="Nolan M."/>
            <person name="Sikorski J."/>
            <person name="Jando M."/>
            <person name="Lucas S."/>
            <person name="Lapidus A."/>
            <person name="Glavina Del Rio T."/>
            <person name="Chen F."/>
            <person name="Tice H."/>
            <person name="Pitluck S."/>
            <person name="Cheng J.F."/>
            <person name="Chertkov O."/>
            <person name="Sims D."/>
            <person name="Meincke L."/>
            <person name="Brettin T."/>
            <person name="Han C."/>
            <person name="Detter J.C."/>
            <person name="Bruce D."/>
            <person name="Goodwin L."/>
            <person name="Land M."/>
            <person name="Hauser L."/>
            <person name="Chang Y.J."/>
            <person name="Jeffries C.D."/>
            <person name="Ivanova N."/>
            <person name="Mavromatis K."/>
            <person name="Mikhailova N."/>
            <person name="Chen A."/>
            <person name="Palaniappan K."/>
            <person name="Chain P."/>
            <person name="Rohde M."/>
            <person name="Goker M."/>
            <person name="Bristow J."/>
            <person name="Eisen J.A."/>
            <person name="Markowitz V."/>
            <person name="Hugenholtz P."/>
            <person name="Kyrpides N.C."/>
            <person name="Klenk H.P."/>
        </authorList>
    </citation>
    <scope>NUCLEOTIDE SEQUENCE [LARGE SCALE GENOMIC DNA]</scope>
    <source>
        <strain evidence="9">ATCC 12428 / DSM 43021 / JCM 3005 / NI 9100</strain>
    </source>
</reference>
<keyword evidence="5 7" id="KW-0472">Membrane</keyword>
<evidence type="ECO:0000256" key="1">
    <source>
        <dbReference type="ARBA" id="ARBA00004651"/>
    </source>
</evidence>
<dbReference type="PANTHER" id="PTHR43124:SF3">
    <property type="entry name" value="CHLORAMPHENICOL EFFLUX PUMP RV0191"/>
    <property type="match status" value="1"/>
</dbReference>
<dbReference type="PANTHER" id="PTHR43124">
    <property type="entry name" value="PURINE EFFLUX PUMP PBUE"/>
    <property type="match status" value="1"/>
</dbReference>
<evidence type="ECO:0000256" key="2">
    <source>
        <dbReference type="ARBA" id="ARBA00022475"/>
    </source>
</evidence>
<dbReference type="HOGENOM" id="CLU_375929_0_0_11"/>
<dbReference type="Gene3D" id="1.50.10.10">
    <property type="match status" value="2"/>
</dbReference>
<evidence type="ECO:0000256" key="7">
    <source>
        <dbReference type="SAM" id="Phobius"/>
    </source>
</evidence>
<dbReference type="GO" id="GO:0005886">
    <property type="term" value="C:plasma membrane"/>
    <property type="evidence" value="ECO:0007669"/>
    <property type="project" value="UniProtKB-SubCell"/>
</dbReference>
<dbReference type="InterPro" id="IPR008928">
    <property type="entry name" value="6-hairpin_glycosidase_sf"/>
</dbReference>
<feature type="transmembrane region" description="Helical" evidence="7">
    <location>
        <begin position="174"/>
        <end position="194"/>
    </location>
</feature>
<dbReference type="SUPFAM" id="SSF48208">
    <property type="entry name" value="Six-hairpin glycosidases"/>
    <property type="match status" value="1"/>
</dbReference>
<evidence type="ECO:0000256" key="3">
    <source>
        <dbReference type="ARBA" id="ARBA00022692"/>
    </source>
</evidence>
<feature type="transmembrane region" description="Helical" evidence="7">
    <location>
        <begin position="715"/>
        <end position="737"/>
    </location>
</feature>
<feature type="transmembrane region" description="Helical" evidence="7">
    <location>
        <begin position="20"/>
        <end position="41"/>
    </location>
</feature>
<feature type="transmembrane region" description="Helical" evidence="7">
    <location>
        <begin position="278"/>
        <end position="296"/>
    </location>
</feature>
<feature type="transmembrane region" description="Helical" evidence="7">
    <location>
        <begin position="53"/>
        <end position="73"/>
    </location>
</feature>
<evidence type="ECO:0000256" key="5">
    <source>
        <dbReference type="ARBA" id="ARBA00023136"/>
    </source>
</evidence>
<dbReference type="Pfam" id="PF07690">
    <property type="entry name" value="MFS_1"/>
    <property type="match status" value="1"/>
</dbReference>
<evidence type="ECO:0000256" key="4">
    <source>
        <dbReference type="ARBA" id="ARBA00022989"/>
    </source>
</evidence>
<dbReference type="Proteomes" id="UP000002029">
    <property type="component" value="Chromosome"/>
</dbReference>
<dbReference type="RefSeq" id="WP_012890160.1">
    <property type="nucleotide sequence ID" value="NC_013595.1"/>
</dbReference>